<protein>
    <recommendedName>
        <fullName evidence="4">Lipoprotein</fullName>
    </recommendedName>
</protein>
<dbReference type="PROSITE" id="PS51257">
    <property type="entry name" value="PROKAR_LIPOPROTEIN"/>
    <property type="match status" value="1"/>
</dbReference>
<evidence type="ECO:0008006" key="4">
    <source>
        <dbReference type="Google" id="ProtNLM"/>
    </source>
</evidence>
<keyword evidence="1" id="KW-0732">Signal</keyword>
<evidence type="ECO:0000313" key="2">
    <source>
        <dbReference type="EMBL" id="TXL57453.1"/>
    </source>
</evidence>
<reference evidence="2 3" key="1">
    <citation type="submission" date="2019-06" db="EMBL/GenBank/DDBJ databases">
        <title>Aeromicrobium sp. nov., isolated from a maize field.</title>
        <authorList>
            <person name="Lin S.-Y."/>
            <person name="Tsai C.-F."/>
            <person name="Young C.-C."/>
        </authorList>
    </citation>
    <scope>NUCLEOTIDE SEQUENCE [LARGE SCALE GENOMIC DNA]</scope>
    <source>
        <strain evidence="2 3">CC-CFT486</strain>
    </source>
</reference>
<accession>A0A5C8NEW8</accession>
<evidence type="ECO:0000313" key="3">
    <source>
        <dbReference type="Proteomes" id="UP000321571"/>
    </source>
</evidence>
<dbReference type="Proteomes" id="UP000321571">
    <property type="component" value="Unassembled WGS sequence"/>
</dbReference>
<dbReference type="AlphaFoldDB" id="A0A5C8NEW8"/>
<dbReference type="EMBL" id="VDUX01000007">
    <property type="protein sequence ID" value="TXL57453.1"/>
    <property type="molecule type" value="Genomic_DNA"/>
</dbReference>
<keyword evidence="3" id="KW-1185">Reference proteome</keyword>
<gene>
    <name evidence="2" type="ORF">FHP06_13830</name>
</gene>
<comment type="caution">
    <text evidence="2">The sequence shown here is derived from an EMBL/GenBank/DDBJ whole genome shotgun (WGS) entry which is preliminary data.</text>
</comment>
<sequence length="282" mass="30401">MRRLVVLLLLATALTSCGGDDTVDVPKGVTVRLEQVRQDLQNRKFSVQVVNHGTTSITVEKARLESGRLPKAAVYTGPAVIEPGTEVNLTTEMPPARCGRGLDATVRLTYSVDDGKTVESTVKPTDHFGSVGRFMKRDCAARTLGKLVIDDRLTVRGKGKNATISVGFTVTPPAKGDPVHLVRVDGSTLLAPESDAATTIDRTTEPGGEPLHAEVTFIPNRCDVHVVAEDRTGGIVPLRLESKAFGSSPIYLRFKEPQKAQIFDYLAERCGFGKVQDPLNAP</sequence>
<feature type="signal peptide" evidence="1">
    <location>
        <begin position="1"/>
        <end position="18"/>
    </location>
</feature>
<dbReference type="RefSeq" id="WP_147687386.1">
    <property type="nucleotide sequence ID" value="NZ_VDUX01000007.1"/>
</dbReference>
<dbReference type="OrthoDB" id="3784033at2"/>
<organism evidence="2 3">
    <name type="scientific">Aeromicrobium terrae</name>
    <dbReference type="NCBI Taxonomy" id="2498846"/>
    <lineage>
        <taxon>Bacteria</taxon>
        <taxon>Bacillati</taxon>
        <taxon>Actinomycetota</taxon>
        <taxon>Actinomycetes</taxon>
        <taxon>Propionibacteriales</taxon>
        <taxon>Nocardioidaceae</taxon>
        <taxon>Aeromicrobium</taxon>
    </lineage>
</organism>
<proteinExistence type="predicted"/>
<evidence type="ECO:0000256" key="1">
    <source>
        <dbReference type="SAM" id="SignalP"/>
    </source>
</evidence>
<feature type="chain" id="PRO_5039641718" description="Lipoprotein" evidence="1">
    <location>
        <begin position="19"/>
        <end position="282"/>
    </location>
</feature>
<name>A0A5C8NEW8_9ACTN</name>